<dbReference type="Gene3D" id="1.10.10.10">
    <property type="entry name" value="Winged helix-like DNA-binding domain superfamily/Winged helix DNA-binding domain"/>
    <property type="match status" value="1"/>
</dbReference>
<name>A0A261RC34_9BORD</name>
<dbReference type="PANTHER" id="PTHR30154:SF51">
    <property type="entry name" value="ASNC-FAMILY TRANSCRIPTIONAL REGULATORY PROTEIN"/>
    <property type="match status" value="1"/>
</dbReference>
<dbReference type="PROSITE" id="PS00519">
    <property type="entry name" value="HTH_ASNC_1"/>
    <property type="match status" value="1"/>
</dbReference>
<evidence type="ECO:0000256" key="3">
    <source>
        <dbReference type="ARBA" id="ARBA00023163"/>
    </source>
</evidence>
<dbReference type="PROSITE" id="PS50956">
    <property type="entry name" value="HTH_ASNC_2"/>
    <property type="match status" value="1"/>
</dbReference>
<proteinExistence type="predicted"/>
<organism evidence="5 6">
    <name type="scientific">Bordetella genomosp. 7</name>
    <dbReference type="NCBI Taxonomy" id="1416805"/>
    <lineage>
        <taxon>Bacteria</taxon>
        <taxon>Pseudomonadati</taxon>
        <taxon>Pseudomonadota</taxon>
        <taxon>Betaproteobacteria</taxon>
        <taxon>Burkholderiales</taxon>
        <taxon>Alcaligenaceae</taxon>
        <taxon>Bordetella</taxon>
    </lineage>
</organism>
<evidence type="ECO:0000256" key="1">
    <source>
        <dbReference type="ARBA" id="ARBA00023015"/>
    </source>
</evidence>
<protein>
    <submittedName>
        <fullName evidence="5">AsnC family transcriptional regulator</fullName>
    </submittedName>
</protein>
<dbReference type="InterPro" id="IPR019887">
    <property type="entry name" value="Tscrpt_reg_AsnC/Lrp_C"/>
</dbReference>
<evidence type="ECO:0000313" key="5">
    <source>
        <dbReference type="EMBL" id="OZI22578.1"/>
    </source>
</evidence>
<gene>
    <name evidence="5" type="ORF">CAL19_08635</name>
</gene>
<dbReference type="SUPFAM" id="SSF54909">
    <property type="entry name" value="Dimeric alpha+beta barrel"/>
    <property type="match status" value="1"/>
</dbReference>
<dbReference type="EMBL" id="NEVK01000004">
    <property type="protein sequence ID" value="OZI22578.1"/>
    <property type="molecule type" value="Genomic_DNA"/>
</dbReference>
<dbReference type="PRINTS" id="PR00033">
    <property type="entry name" value="HTHASNC"/>
</dbReference>
<dbReference type="PANTHER" id="PTHR30154">
    <property type="entry name" value="LEUCINE-RESPONSIVE REGULATORY PROTEIN"/>
    <property type="match status" value="1"/>
</dbReference>
<dbReference type="InterPro" id="IPR036390">
    <property type="entry name" value="WH_DNA-bd_sf"/>
</dbReference>
<feature type="domain" description="HTH asnC-type" evidence="4">
    <location>
        <begin position="10"/>
        <end position="71"/>
    </location>
</feature>
<comment type="caution">
    <text evidence="5">The sequence shown here is derived from an EMBL/GenBank/DDBJ whole genome shotgun (WGS) entry which is preliminary data.</text>
</comment>
<dbReference type="InterPro" id="IPR011991">
    <property type="entry name" value="ArsR-like_HTH"/>
</dbReference>
<dbReference type="InterPro" id="IPR036388">
    <property type="entry name" value="WH-like_DNA-bd_sf"/>
</dbReference>
<dbReference type="GO" id="GO:0043200">
    <property type="term" value="P:response to amino acid"/>
    <property type="evidence" value="ECO:0007669"/>
    <property type="project" value="TreeGrafter"/>
</dbReference>
<reference evidence="6" key="1">
    <citation type="submission" date="2017-05" db="EMBL/GenBank/DDBJ databases">
        <title>Complete and WGS of Bordetella genogroups.</title>
        <authorList>
            <person name="Spilker T."/>
            <person name="Lipuma J."/>
        </authorList>
    </citation>
    <scope>NUCLEOTIDE SEQUENCE [LARGE SCALE GENOMIC DNA]</scope>
    <source>
        <strain evidence="6">AU18089</strain>
    </source>
</reference>
<evidence type="ECO:0000313" key="6">
    <source>
        <dbReference type="Proteomes" id="UP000216947"/>
    </source>
</evidence>
<dbReference type="SMART" id="SM00344">
    <property type="entry name" value="HTH_ASNC"/>
    <property type="match status" value="1"/>
</dbReference>
<dbReference type="CDD" id="cd00090">
    <property type="entry name" value="HTH_ARSR"/>
    <property type="match status" value="1"/>
</dbReference>
<dbReference type="Gene3D" id="3.30.70.920">
    <property type="match status" value="1"/>
</dbReference>
<dbReference type="SUPFAM" id="SSF46785">
    <property type="entry name" value="Winged helix' DNA-binding domain"/>
    <property type="match status" value="1"/>
</dbReference>
<dbReference type="GO" id="GO:0006355">
    <property type="term" value="P:regulation of DNA-templated transcription"/>
    <property type="evidence" value="ECO:0007669"/>
    <property type="project" value="UniProtKB-ARBA"/>
</dbReference>
<keyword evidence="2" id="KW-0238">DNA-binding</keyword>
<dbReference type="InterPro" id="IPR000485">
    <property type="entry name" value="AsnC-type_HTH_dom"/>
</dbReference>
<dbReference type="InterPro" id="IPR011008">
    <property type="entry name" value="Dimeric_a/b-barrel"/>
</dbReference>
<dbReference type="AlphaFoldDB" id="A0A261RC34"/>
<dbReference type="Pfam" id="PF13412">
    <property type="entry name" value="HTH_24"/>
    <property type="match status" value="1"/>
</dbReference>
<dbReference type="Proteomes" id="UP000216947">
    <property type="component" value="Unassembled WGS sequence"/>
</dbReference>
<dbReference type="InterPro" id="IPR019888">
    <property type="entry name" value="Tscrpt_reg_AsnC-like"/>
</dbReference>
<keyword evidence="3" id="KW-0804">Transcription</keyword>
<evidence type="ECO:0000256" key="2">
    <source>
        <dbReference type="ARBA" id="ARBA00023125"/>
    </source>
</evidence>
<sequence length="157" mass="17149">MSLTSENAVLDGIDRRLLEMLAANARVTTAQLARQVGMSPPSVADRVRRLEEAGILRGYTVDVDPVALGYTLTAIVRIRPLPGQLRKVEKLIAGIGQFVECDKVTGDDCFIARLLLQSISQLDAVLDRINECAQTNTAIVKATTVRRRLPPLQGQRA</sequence>
<keyword evidence="6" id="KW-1185">Reference proteome</keyword>
<accession>A0A261RC34</accession>
<dbReference type="InterPro" id="IPR019885">
    <property type="entry name" value="Tscrpt_reg_HTH_AsnC-type_CS"/>
</dbReference>
<dbReference type="GO" id="GO:0005829">
    <property type="term" value="C:cytosol"/>
    <property type="evidence" value="ECO:0007669"/>
    <property type="project" value="TreeGrafter"/>
</dbReference>
<dbReference type="GO" id="GO:0043565">
    <property type="term" value="F:sequence-specific DNA binding"/>
    <property type="evidence" value="ECO:0007669"/>
    <property type="project" value="InterPro"/>
</dbReference>
<evidence type="ECO:0000259" key="4">
    <source>
        <dbReference type="PROSITE" id="PS50956"/>
    </source>
</evidence>
<keyword evidence="1" id="KW-0805">Transcription regulation</keyword>
<dbReference type="Pfam" id="PF01037">
    <property type="entry name" value="AsnC_trans_reg"/>
    <property type="match status" value="1"/>
</dbReference>
<dbReference type="RefSeq" id="WP_094796572.1">
    <property type="nucleotide sequence ID" value="NZ_NEVK01000004.1"/>
</dbReference>